<evidence type="ECO:0000313" key="1">
    <source>
        <dbReference type="EMBL" id="JAE33923.1"/>
    </source>
</evidence>
<dbReference type="AlphaFoldDB" id="A0A0A9HLZ3"/>
<proteinExistence type="predicted"/>
<dbReference type="EMBL" id="GBRH01163973">
    <property type="protein sequence ID" value="JAE33923.1"/>
    <property type="molecule type" value="Transcribed_RNA"/>
</dbReference>
<reference evidence="1" key="2">
    <citation type="journal article" date="2015" name="Data Brief">
        <title>Shoot transcriptome of the giant reed, Arundo donax.</title>
        <authorList>
            <person name="Barrero R.A."/>
            <person name="Guerrero F.D."/>
            <person name="Moolhuijzen P."/>
            <person name="Goolsby J.A."/>
            <person name="Tidwell J."/>
            <person name="Bellgard S.E."/>
            <person name="Bellgard M.I."/>
        </authorList>
    </citation>
    <scope>NUCLEOTIDE SEQUENCE</scope>
    <source>
        <tissue evidence="1">Shoot tissue taken approximately 20 cm above the soil surface</tissue>
    </source>
</reference>
<organism evidence="1">
    <name type="scientific">Arundo donax</name>
    <name type="common">Giant reed</name>
    <name type="synonym">Donax arundinaceus</name>
    <dbReference type="NCBI Taxonomy" id="35708"/>
    <lineage>
        <taxon>Eukaryota</taxon>
        <taxon>Viridiplantae</taxon>
        <taxon>Streptophyta</taxon>
        <taxon>Embryophyta</taxon>
        <taxon>Tracheophyta</taxon>
        <taxon>Spermatophyta</taxon>
        <taxon>Magnoliopsida</taxon>
        <taxon>Liliopsida</taxon>
        <taxon>Poales</taxon>
        <taxon>Poaceae</taxon>
        <taxon>PACMAD clade</taxon>
        <taxon>Arundinoideae</taxon>
        <taxon>Arundineae</taxon>
        <taxon>Arundo</taxon>
    </lineage>
</organism>
<protein>
    <submittedName>
        <fullName evidence="1">Uncharacterized protein</fullName>
    </submittedName>
</protein>
<sequence>MKSIVISNNNFTIGYPRYELDSVMAVTANSEVFGDPNGLSWFRSEKPKCNSDLLAVMH</sequence>
<reference evidence="1" key="1">
    <citation type="submission" date="2014-09" db="EMBL/GenBank/DDBJ databases">
        <authorList>
            <person name="Magalhaes I.L.F."/>
            <person name="Oliveira U."/>
            <person name="Santos F.R."/>
            <person name="Vidigal T.H.D.A."/>
            <person name="Brescovit A.D."/>
            <person name="Santos A.J."/>
        </authorList>
    </citation>
    <scope>NUCLEOTIDE SEQUENCE</scope>
    <source>
        <tissue evidence="1">Shoot tissue taken approximately 20 cm above the soil surface</tissue>
    </source>
</reference>
<accession>A0A0A9HLZ3</accession>
<name>A0A0A9HLZ3_ARUDO</name>